<dbReference type="AlphaFoldDB" id="A0A9D9NJN2"/>
<evidence type="ECO:0000256" key="1">
    <source>
        <dbReference type="ARBA" id="ARBA00022679"/>
    </source>
</evidence>
<dbReference type="InterPro" id="IPR040234">
    <property type="entry name" value="QC/QCL"/>
</dbReference>
<keyword evidence="1" id="KW-0808">Transferase</keyword>
<dbReference type="PANTHER" id="PTHR12283">
    <property type="entry name" value="GLUTAMINYL-PEPTIDE CYCLOTRANSFERASE"/>
    <property type="match status" value="1"/>
</dbReference>
<feature type="signal peptide" evidence="3">
    <location>
        <begin position="1"/>
        <end position="21"/>
    </location>
</feature>
<keyword evidence="2" id="KW-0012">Acyltransferase</keyword>
<reference evidence="5" key="1">
    <citation type="submission" date="2020-10" db="EMBL/GenBank/DDBJ databases">
        <authorList>
            <person name="Gilroy R."/>
        </authorList>
    </citation>
    <scope>NUCLEOTIDE SEQUENCE</scope>
    <source>
        <strain evidence="5">6919</strain>
    </source>
</reference>
<comment type="caution">
    <text evidence="5">The sequence shown here is derived from an EMBL/GenBank/DDBJ whole genome shotgun (WGS) entry which is preliminary data.</text>
</comment>
<reference evidence="5" key="2">
    <citation type="journal article" date="2021" name="PeerJ">
        <title>Extensive microbial diversity within the chicken gut microbiome revealed by metagenomics and culture.</title>
        <authorList>
            <person name="Gilroy R."/>
            <person name="Ravi A."/>
            <person name="Getino M."/>
            <person name="Pursley I."/>
            <person name="Horton D.L."/>
            <person name="Alikhan N.F."/>
            <person name="Baker D."/>
            <person name="Gharbi K."/>
            <person name="Hall N."/>
            <person name="Watson M."/>
            <person name="Adriaenssens E.M."/>
            <person name="Foster-Nyarko E."/>
            <person name="Jarju S."/>
            <person name="Secka A."/>
            <person name="Antonio M."/>
            <person name="Oren A."/>
            <person name="Chaudhuri R.R."/>
            <person name="La Ragione R."/>
            <person name="Hildebrand F."/>
            <person name="Pallen M.J."/>
        </authorList>
    </citation>
    <scope>NUCLEOTIDE SEQUENCE</scope>
    <source>
        <strain evidence="5">6919</strain>
    </source>
</reference>
<evidence type="ECO:0000313" key="5">
    <source>
        <dbReference type="EMBL" id="MBO8475865.1"/>
    </source>
</evidence>
<dbReference type="Gene3D" id="3.40.630.10">
    <property type="entry name" value="Zn peptidases"/>
    <property type="match status" value="1"/>
</dbReference>
<evidence type="ECO:0000256" key="3">
    <source>
        <dbReference type="SAM" id="SignalP"/>
    </source>
</evidence>
<dbReference type="GO" id="GO:0016603">
    <property type="term" value="F:glutaminyl-peptide cyclotransferase activity"/>
    <property type="evidence" value="ECO:0007669"/>
    <property type="project" value="TreeGrafter"/>
</dbReference>
<gene>
    <name evidence="5" type="ORF">IAB88_02595</name>
</gene>
<accession>A0A9D9NJN2</accession>
<name>A0A9D9NJN2_9BACT</name>
<sequence>MDCRKYLLVFSILFFMMVSCSNSSGRQTAAVGTNEVVEEPRVVFNADSAYSYVAAQCAFGERVPNTEAHRLCGDYLASELRRHGADVTEQRMTLTAFDGTKIEARNIIGEYFPEKQRRILLLAHWDSRPWADNDPDPAKRKLPVMGANDGASGVGVLLEIARVLSANEPEIGIDILFSDAEDWGDSGAGDDSSWALGTQYWTENPHRKGYQYPSFGILLDMVGDRNAKFLKEYFSMQAASGVVDQLWATAASLGYDNYFINASGGAMTDDHVFLIRAGIPCVDIIDQRMDSDTGFCPQWHTSFDTMRHIDRSALEAVGQTVVTMLFGK</sequence>
<keyword evidence="3" id="KW-0732">Signal</keyword>
<proteinExistence type="predicted"/>
<dbReference type="Pfam" id="PF04389">
    <property type="entry name" value="Peptidase_M28"/>
    <property type="match status" value="1"/>
</dbReference>
<dbReference type="InterPro" id="IPR007484">
    <property type="entry name" value="Peptidase_M28"/>
</dbReference>
<dbReference type="GO" id="GO:0008270">
    <property type="term" value="F:zinc ion binding"/>
    <property type="evidence" value="ECO:0007669"/>
    <property type="project" value="TreeGrafter"/>
</dbReference>
<organism evidence="5 6">
    <name type="scientific">Candidatus Limisoma faecipullorum</name>
    <dbReference type="NCBI Taxonomy" id="2840854"/>
    <lineage>
        <taxon>Bacteria</taxon>
        <taxon>Pseudomonadati</taxon>
        <taxon>Bacteroidota</taxon>
        <taxon>Bacteroidia</taxon>
        <taxon>Bacteroidales</taxon>
        <taxon>Candidatus Limisoma</taxon>
    </lineage>
</organism>
<protein>
    <submittedName>
        <fullName evidence="5">M28 family peptidase</fullName>
    </submittedName>
</protein>
<dbReference type="PROSITE" id="PS51257">
    <property type="entry name" value="PROKAR_LIPOPROTEIN"/>
    <property type="match status" value="1"/>
</dbReference>
<evidence type="ECO:0000313" key="6">
    <source>
        <dbReference type="Proteomes" id="UP000823598"/>
    </source>
</evidence>
<feature type="chain" id="PRO_5038694963" evidence="3">
    <location>
        <begin position="22"/>
        <end position="328"/>
    </location>
</feature>
<evidence type="ECO:0000259" key="4">
    <source>
        <dbReference type="Pfam" id="PF04389"/>
    </source>
</evidence>
<evidence type="ECO:0000256" key="2">
    <source>
        <dbReference type="ARBA" id="ARBA00023315"/>
    </source>
</evidence>
<dbReference type="Proteomes" id="UP000823598">
    <property type="component" value="Unassembled WGS sequence"/>
</dbReference>
<feature type="domain" description="Peptidase M28" evidence="4">
    <location>
        <begin position="106"/>
        <end position="323"/>
    </location>
</feature>
<dbReference type="EMBL" id="JADIMC010000033">
    <property type="protein sequence ID" value="MBO8475865.1"/>
    <property type="molecule type" value="Genomic_DNA"/>
</dbReference>
<dbReference type="PANTHER" id="PTHR12283:SF6">
    <property type="entry name" value="GLUTAMINYL-PEPTIDE CYCLOTRANSFERASE-RELATED"/>
    <property type="match status" value="1"/>
</dbReference>
<dbReference type="SUPFAM" id="SSF53187">
    <property type="entry name" value="Zn-dependent exopeptidases"/>
    <property type="match status" value="1"/>
</dbReference>